<evidence type="ECO:0000313" key="1">
    <source>
        <dbReference type="EnsemblPlants" id="Kaladp0016s0051.1.v1.1.CDS.1"/>
    </source>
</evidence>
<dbReference type="EnsemblPlants" id="Kaladp0016s0051.1.v1.1">
    <property type="protein sequence ID" value="Kaladp0016s0051.1.v1.1.CDS.1"/>
    <property type="gene ID" value="Kaladp0016s0051.v1.1"/>
</dbReference>
<dbReference type="Gramene" id="Kaladp0016s0051.1.v1.1">
    <property type="protein sequence ID" value="Kaladp0016s0051.1.v1.1.CDS.1"/>
    <property type="gene ID" value="Kaladp0016s0051.v1.1"/>
</dbReference>
<reference evidence="1" key="1">
    <citation type="submission" date="2021-01" db="UniProtKB">
        <authorList>
            <consortium name="EnsemblPlants"/>
        </authorList>
    </citation>
    <scope>IDENTIFICATION</scope>
</reference>
<dbReference type="Proteomes" id="UP000594263">
    <property type="component" value="Unplaced"/>
</dbReference>
<name>A0A7N0T006_KALFE</name>
<sequence length="95" mass="10867">MRALYFTGKKMEGLSRILVLLLSLRSQPTYFSLHSKFLSFLQLSLPSLISLPHLCLNPHSSSWPPPLLSRDPRLRQQTCNLLQTHGLLSMYCTIL</sequence>
<proteinExistence type="predicted"/>
<dbReference type="AlphaFoldDB" id="A0A7N0T006"/>
<protein>
    <submittedName>
        <fullName evidence="1">Uncharacterized protein</fullName>
    </submittedName>
</protein>
<keyword evidence="2" id="KW-1185">Reference proteome</keyword>
<evidence type="ECO:0000313" key="2">
    <source>
        <dbReference type="Proteomes" id="UP000594263"/>
    </source>
</evidence>
<accession>A0A7N0T006</accession>
<organism evidence="1 2">
    <name type="scientific">Kalanchoe fedtschenkoi</name>
    <name type="common">Lavender scallops</name>
    <name type="synonym">South American air plant</name>
    <dbReference type="NCBI Taxonomy" id="63787"/>
    <lineage>
        <taxon>Eukaryota</taxon>
        <taxon>Viridiplantae</taxon>
        <taxon>Streptophyta</taxon>
        <taxon>Embryophyta</taxon>
        <taxon>Tracheophyta</taxon>
        <taxon>Spermatophyta</taxon>
        <taxon>Magnoliopsida</taxon>
        <taxon>eudicotyledons</taxon>
        <taxon>Gunneridae</taxon>
        <taxon>Pentapetalae</taxon>
        <taxon>Saxifragales</taxon>
        <taxon>Crassulaceae</taxon>
        <taxon>Kalanchoe</taxon>
    </lineage>
</organism>